<dbReference type="SUPFAM" id="SSF55103">
    <property type="entry name" value="FAD-linked oxidases, C-terminal domain"/>
    <property type="match status" value="1"/>
</dbReference>
<name>A0A3M9MGI3_9MICO</name>
<dbReference type="GO" id="GO:0022904">
    <property type="term" value="P:respiratory electron transport chain"/>
    <property type="evidence" value="ECO:0007669"/>
    <property type="project" value="TreeGrafter"/>
</dbReference>
<dbReference type="GO" id="GO:0071949">
    <property type="term" value="F:FAD binding"/>
    <property type="evidence" value="ECO:0007669"/>
    <property type="project" value="InterPro"/>
</dbReference>
<dbReference type="Proteomes" id="UP000271678">
    <property type="component" value="Unassembled WGS sequence"/>
</dbReference>
<reference evidence="6 7" key="1">
    <citation type="submission" date="2018-11" db="EMBL/GenBank/DDBJ databases">
        <title>Draft genome of Simplicispira Flexivirga sp. BO-16.</title>
        <authorList>
            <person name="Im W.T."/>
        </authorList>
    </citation>
    <scope>NUCLEOTIDE SEQUENCE [LARGE SCALE GENOMIC DNA]</scope>
    <source>
        <strain evidence="6 7">BO-16</strain>
    </source>
</reference>
<dbReference type="AlphaFoldDB" id="A0A3M9MGI3"/>
<dbReference type="Pfam" id="PF01565">
    <property type="entry name" value="FAD_binding_4"/>
    <property type="match status" value="1"/>
</dbReference>
<comment type="caution">
    <text evidence="6">The sequence shown here is derived from an EMBL/GenBank/DDBJ whole genome shotgun (WGS) entry which is preliminary data.</text>
</comment>
<dbReference type="InterPro" id="IPR036318">
    <property type="entry name" value="FAD-bd_PCMH-like_sf"/>
</dbReference>
<evidence type="ECO:0000313" key="7">
    <source>
        <dbReference type="Proteomes" id="UP000271678"/>
    </source>
</evidence>
<dbReference type="InterPro" id="IPR016169">
    <property type="entry name" value="FAD-bd_PCMH_sub2"/>
</dbReference>
<proteinExistence type="predicted"/>
<dbReference type="OrthoDB" id="9772552at2"/>
<keyword evidence="7" id="KW-1185">Reference proteome</keyword>
<protein>
    <submittedName>
        <fullName evidence="6">FAD-binding oxidoreductase</fullName>
    </submittedName>
</protein>
<evidence type="ECO:0000256" key="2">
    <source>
        <dbReference type="ARBA" id="ARBA00022630"/>
    </source>
</evidence>
<gene>
    <name evidence="6" type="ORF">EFY87_04675</name>
</gene>
<evidence type="ECO:0000259" key="5">
    <source>
        <dbReference type="PROSITE" id="PS51387"/>
    </source>
</evidence>
<dbReference type="PANTHER" id="PTHR43716:SF1">
    <property type="entry name" value="D-2-HYDROXYGLUTARATE DEHYDROGENASE, MITOCHONDRIAL"/>
    <property type="match status" value="1"/>
</dbReference>
<dbReference type="InterPro" id="IPR051264">
    <property type="entry name" value="FAD-oxidored/transferase_4"/>
</dbReference>
<evidence type="ECO:0000313" key="6">
    <source>
        <dbReference type="EMBL" id="RNI24267.1"/>
    </source>
</evidence>
<dbReference type="Gene3D" id="3.30.70.2190">
    <property type="match status" value="1"/>
</dbReference>
<dbReference type="InterPro" id="IPR004113">
    <property type="entry name" value="FAD-bd_oxidored_4_C"/>
</dbReference>
<dbReference type="SUPFAM" id="SSF56176">
    <property type="entry name" value="FAD-binding/transporter-associated domain-like"/>
    <property type="match status" value="1"/>
</dbReference>
<comment type="cofactor">
    <cofactor evidence="1">
        <name>FAD</name>
        <dbReference type="ChEBI" id="CHEBI:57692"/>
    </cofactor>
</comment>
<accession>A0A3M9MGI3</accession>
<dbReference type="Pfam" id="PF02913">
    <property type="entry name" value="FAD-oxidase_C"/>
    <property type="match status" value="1"/>
</dbReference>
<dbReference type="GO" id="GO:0016491">
    <property type="term" value="F:oxidoreductase activity"/>
    <property type="evidence" value="ECO:0007669"/>
    <property type="project" value="UniProtKB-KW"/>
</dbReference>
<evidence type="ECO:0000256" key="3">
    <source>
        <dbReference type="ARBA" id="ARBA00022827"/>
    </source>
</evidence>
<dbReference type="EMBL" id="RJJQ01000003">
    <property type="protein sequence ID" value="RNI24267.1"/>
    <property type="molecule type" value="Genomic_DNA"/>
</dbReference>
<dbReference type="Gene3D" id="3.30.70.2740">
    <property type="match status" value="1"/>
</dbReference>
<organism evidence="6 7">
    <name type="scientific">Flexivirga caeni</name>
    <dbReference type="NCBI Taxonomy" id="2294115"/>
    <lineage>
        <taxon>Bacteria</taxon>
        <taxon>Bacillati</taxon>
        <taxon>Actinomycetota</taxon>
        <taxon>Actinomycetes</taxon>
        <taxon>Micrococcales</taxon>
        <taxon>Dermacoccaceae</taxon>
        <taxon>Flexivirga</taxon>
    </lineage>
</organism>
<dbReference type="RefSeq" id="WP_123270310.1">
    <property type="nucleotide sequence ID" value="NZ_RJJQ01000003.1"/>
</dbReference>
<dbReference type="PROSITE" id="PS51387">
    <property type="entry name" value="FAD_PCMH"/>
    <property type="match status" value="1"/>
</dbReference>
<dbReference type="Gene3D" id="3.30.465.10">
    <property type="match status" value="1"/>
</dbReference>
<keyword evidence="4" id="KW-0560">Oxidoreductase</keyword>
<dbReference type="InterPro" id="IPR006094">
    <property type="entry name" value="Oxid_FAD_bind_N"/>
</dbReference>
<keyword evidence="3" id="KW-0274">FAD</keyword>
<feature type="domain" description="FAD-binding PCMH-type" evidence="5">
    <location>
        <begin position="42"/>
        <end position="224"/>
    </location>
</feature>
<dbReference type="Gene3D" id="3.30.43.10">
    <property type="entry name" value="Uridine Diphospho-n-acetylenolpyruvylglucosamine Reductase, domain 2"/>
    <property type="match status" value="1"/>
</dbReference>
<keyword evidence="2" id="KW-0285">Flavoprotein</keyword>
<evidence type="ECO:0000256" key="4">
    <source>
        <dbReference type="ARBA" id="ARBA00023002"/>
    </source>
</evidence>
<dbReference type="PANTHER" id="PTHR43716">
    <property type="entry name" value="D-2-HYDROXYGLUTARATE DEHYDROGENASE, MITOCHONDRIAL"/>
    <property type="match status" value="1"/>
</dbReference>
<sequence length="479" mass="51348">MIDTVPATIAPKVIDEFARELGPGGVLTPEDDLGRYEASPNLWSGRAGLVLRPRCTEEVRSSLRIARSSNLQVLPQGANSGLVGASVPDVSGGQVVLSTERLRSSFLLDAASRTLTASAGWTLAEIQDRLAEDGLRFPIEVGSNPNVGGMVSTNTAGANVIRYGDVRKRLLGVQAVLPDRAGTVIDTLSPLRKRNEGFDATQLFVGTQGRYGVVTAATVEVDPLPRARAAAWISLAINADLSSAVAHFERSCGETLTSFELLSPAGIALLKGQHSRLLQRLPCVDRDCLLIEVGTHDSSAEALLQRSLESAADKGLLEDATTGDVESLWEIRRIVPAITERMEPALSYDVSVPRGDISRLRTTLRDCLAASFPSVIPIELGHVADGGLHLILALPSGTPTVGHEQVGLDRLVFDIVVQGHGGSFSAEHGVGPKNHHAYRRYVPEELRLLREQLRQLCDPDDVLVGWAGQRAHGPILMPE</sequence>
<dbReference type="InterPro" id="IPR016166">
    <property type="entry name" value="FAD-bd_PCMH"/>
</dbReference>
<dbReference type="InterPro" id="IPR016167">
    <property type="entry name" value="FAD-bd_PCMH_sub1"/>
</dbReference>
<evidence type="ECO:0000256" key="1">
    <source>
        <dbReference type="ARBA" id="ARBA00001974"/>
    </source>
</evidence>
<dbReference type="InterPro" id="IPR016164">
    <property type="entry name" value="FAD-linked_Oxase-like_C"/>
</dbReference>